<reference evidence="3" key="1">
    <citation type="journal article" date="2019" name="Int. J. Syst. Evol. Microbiol.">
        <title>The Global Catalogue of Microorganisms (GCM) 10K type strain sequencing project: providing services to taxonomists for standard genome sequencing and annotation.</title>
        <authorList>
            <consortium name="The Broad Institute Genomics Platform"/>
            <consortium name="The Broad Institute Genome Sequencing Center for Infectious Disease"/>
            <person name="Wu L."/>
            <person name="Ma J."/>
        </authorList>
    </citation>
    <scope>NUCLEOTIDE SEQUENCE [LARGE SCALE GENOMIC DNA]</scope>
    <source>
        <strain evidence="3">JCM 18302</strain>
    </source>
</reference>
<evidence type="ECO:0000313" key="2">
    <source>
        <dbReference type="EMBL" id="GAA5114053.1"/>
    </source>
</evidence>
<keyword evidence="3" id="KW-1185">Reference proteome</keyword>
<sequence length="294" mass="31876">MTVVLGVDTLSYHCRLAEGEIPLEDVMREVADLGAAFVQFNAVHVRGRPRAGLEALRALAADLGLEITLSGDVVGRAGSGDTVGSGVARIREWAQLAEAIGSPFVRVSSGFYRNELMAFPDRIVAEQRYVTETLRRAVDEVPGDGRILLENHSDFTAEEYVEIIEGVGGDRVGVFLDLINPISALQDPLPVVRTLAPLAPAGHAKDFRIESRYVEDRFHRRGFDVQWCYPGEGVADLASLMGVLTSTHSDPGRAEPYRLSVEGLDNHPGVADQRERLATSLAFLGSFLPAGAVR</sequence>
<evidence type="ECO:0000313" key="3">
    <source>
        <dbReference type="Proteomes" id="UP001500804"/>
    </source>
</evidence>
<dbReference type="EMBL" id="BAABJO010000003">
    <property type="protein sequence ID" value="GAA5114053.1"/>
    <property type="molecule type" value="Genomic_DNA"/>
</dbReference>
<evidence type="ECO:0000259" key="1">
    <source>
        <dbReference type="Pfam" id="PF01261"/>
    </source>
</evidence>
<name>A0ABP9NBW8_9PSEU</name>
<dbReference type="PANTHER" id="PTHR12110">
    <property type="entry name" value="HYDROXYPYRUVATE ISOMERASE"/>
    <property type="match status" value="1"/>
</dbReference>
<dbReference type="InterPro" id="IPR050312">
    <property type="entry name" value="IolE/XylAMocC-like"/>
</dbReference>
<dbReference type="Proteomes" id="UP001500804">
    <property type="component" value="Unassembled WGS sequence"/>
</dbReference>
<dbReference type="PANTHER" id="PTHR12110:SF41">
    <property type="entry name" value="INOSOSE DEHYDRATASE"/>
    <property type="match status" value="1"/>
</dbReference>
<comment type="caution">
    <text evidence="2">The sequence shown here is derived from an EMBL/GenBank/DDBJ whole genome shotgun (WGS) entry which is preliminary data.</text>
</comment>
<organism evidence="2 3">
    <name type="scientific">Pseudonocardia adelaidensis</name>
    <dbReference type="NCBI Taxonomy" id="648754"/>
    <lineage>
        <taxon>Bacteria</taxon>
        <taxon>Bacillati</taxon>
        <taxon>Actinomycetota</taxon>
        <taxon>Actinomycetes</taxon>
        <taxon>Pseudonocardiales</taxon>
        <taxon>Pseudonocardiaceae</taxon>
        <taxon>Pseudonocardia</taxon>
    </lineage>
</organism>
<protein>
    <recommendedName>
        <fullName evidence="1">Xylose isomerase-like TIM barrel domain-containing protein</fullName>
    </recommendedName>
</protein>
<dbReference type="SUPFAM" id="SSF51658">
    <property type="entry name" value="Xylose isomerase-like"/>
    <property type="match status" value="1"/>
</dbReference>
<gene>
    <name evidence="2" type="ORF">GCM10023320_10570</name>
</gene>
<feature type="domain" description="Xylose isomerase-like TIM barrel" evidence="1">
    <location>
        <begin position="28"/>
        <end position="246"/>
    </location>
</feature>
<dbReference type="Gene3D" id="3.20.20.150">
    <property type="entry name" value="Divalent-metal-dependent TIM barrel enzymes"/>
    <property type="match status" value="1"/>
</dbReference>
<accession>A0ABP9NBW8</accession>
<dbReference type="Pfam" id="PF01261">
    <property type="entry name" value="AP_endonuc_2"/>
    <property type="match status" value="1"/>
</dbReference>
<dbReference type="InterPro" id="IPR013022">
    <property type="entry name" value="Xyl_isomerase-like_TIM-brl"/>
</dbReference>
<dbReference type="RefSeq" id="WP_345603627.1">
    <property type="nucleotide sequence ID" value="NZ_BAABJO010000003.1"/>
</dbReference>
<proteinExistence type="predicted"/>
<dbReference type="InterPro" id="IPR036237">
    <property type="entry name" value="Xyl_isomerase-like_sf"/>
</dbReference>